<dbReference type="Proteomes" id="UP000307768">
    <property type="component" value="Unassembled WGS sequence"/>
</dbReference>
<evidence type="ECO:0000313" key="2">
    <source>
        <dbReference type="Proteomes" id="UP000307768"/>
    </source>
</evidence>
<keyword evidence="1" id="KW-0808">Transferase</keyword>
<evidence type="ECO:0000313" key="1">
    <source>
        <dbReference type="EMBL" id="KAA1423871.1"/>
    </source>
</evidence>
<sequence length="232" mass="25299">MRDHLISVLLAALATSPVRGDVLFIGGTALARTHLIDFRLSEDIDLLVAGRRVETARAVTRAFERAIARNYGAPRWTPRLETTRGSQPAVMSVEDGRLSVQIQLLAADGYPKWPTEERAIEQRYSDVAPARLRTLTAEAFAAAKAAVWFDRRAPRDLADLFGLARIGAVTPAAAELFARLGPTGAPPGPWMFREAPSEEAWRTALAHQGRMPVGPAEALAAVAEAWQRAKRT</sequence>
<protein>
    <submittedName>
        <fullName evidence="1">Nucleotidyl transferase AbiEii/AbiGii toxin family protein</fullName>
    </submittedName>
</protein>
<gene>
    <name evidence="1" type="ORF">FE697_009960</name>
</gene>
<dbReference type="GO" id="GO:0016740">
    <property type="term" value="F:transferase activity"/>
    <property type="evidence" value="ECO:0007669"/>
    <property type="project" value="UniProtKB-KW"/>
</dbReference>
<name>A0A5Q6S0K9_9ACTN</name>
<dbReference type="AlphaFoldDB" id="A0A5Q6S0K9"/>
<proteinExistence type="predicted"/>
<accession>A0A5Q6S0K9</accession>
<dbReference type="InterPro" id="IPR014942">
    <property type="entry name" value="AbiEii"/>
</dbReference>
<dbReference type="Pfam" id="PF08843">
    <property type="entry name" value="AbiEii"/>
    <property type="match status" value="1"/>
</dbReference>
<dbReference type="OrthoDB" id="4533139at2"/>
<dbReference type="RefSeq" id="WP_149769390.1">
    <property type="nucleotide sequence ID" value="NZ_VDFQ02000002.1"/>
</dbReference>
<dbReference type="EMBL" id="VDFQ02000002">
    <property type="protein sequence ID" value="KAA1423871.1"/>
    <property type="molecule type" value="Genomic_DNA"/>
</dbReference>
<reference evidence="1 2" key="1">
    <citation type="submission" date="2019-09" db="EMBL/GenBank/DDBJ databases">
        <title>Mumia zhuanghuii sp. nov. isolated from the intestinal contents of plateau pika (Ochotona curzoniae) in the Qinghai-Tibet plateau of China.</title>
        <authorList>
            <person name="Tian Z."/>
        </authorList>
    </citation>
    <scope>NUCLEOTIDE SEQUENCE [LARGE SCALE GENOMIC DNA]</scope>
    <source>
        <strain evidence="2">350</strain>
    </source>
</reference>
<organism evidence="1 2">
    <name type="scientific">Mumia zhuanghuii</name>
    <dbReference type="NCBI Taxonomy" id="2585211"/>
    <lineage>
        <taxon>Bacteria</taxon>
        <taxon>Bacillati</taxon>
        <taxon>Actinomycetota</taxon>
        <taxon>Actinomycetes</taxon>
        <taxon>Propionibacteriales</taxon>
        <taxon>Nocardioidaceae</taxon>
        <taxon>Mumia</taxon>
    </lineage>
</organism>
<comment type="caution">
    <text evidence="1">The sequence shown here is derived from an EMBL/GenBank/DDBJ whole genome shotgun (WGS) entry which is preliminary data.</text>
</comment>